<dbReference type="Proteomes" id="UP000295030">
    <property type="component" value="Unassembled WGS sequence"/>
</dbReference>
<accession>A0A4R1HN47</accession>
<dbReference type="PANTHER" id="PTHR43032">
    <property type="entry name" value="PROTEIN-METHIONINE-SULFOXIDE REDUCTASE"/>
    <property type="match status" value="1"/>
</dbReference>
<proteinExistence type="predicted"/>
<dbReference type="RefSeq" id="WP_131836419.1">
    <property type="nucleotide sequence ID" value="NZ_SMFY01000003.1"/>
</dbReference>
<reference evidence="2 3" key="1">
    <citation type="submission" date="2019-03" db="EMBL/GenBank/DDBJ databases">
        <title>Genomic Encyclopedia of Type Strains, Phase IV (KMG-IV): sequencing the most valuable type-strain genomes for metagenomic binning, comparative biology and taxonomic classification.</title>
        <authorList>
            <person name="Goeker M."/>
        </authorList>
    </citation>
    <scope>NUCLEOTIDE SEQUENCE [LARGE SCALE GENOMIC DNA]</scope>
    <source>
        <strain evidence="2 3">DSM 101</strain>
    </source>
</reference>
<feature type="domain" description="Oxidoreductase molybdopterin-binding" evidence="1">
    <location>
        <begin position="110"/>
        <end position="252"/>
    </location>
</feature>
<dbReference type="SUPFAM" id="SSF56524">
    <property type="entry name" value="Oxidoreductase molybdopterin-binding domain"/>
    <property type="match status" value="1"/>
</dbReference>
<dbReference type="Gene3D" id="3.90.420.10">
    <property type="entry name" value="Oxidoreductase, molybdopterin-binding domain"/>
    <property type="match status" value="1"/>
</dbReference>
<dbReference type="EMBL" id="SMFY01000003">
    <property type="protein sequence ID" value="TCK23458.1"/>
    <property type="molecule type" value="Genomic_DNA"/>
</dbReference>
<dbReference type="AlphaFoldDB" id="A0A4R1HN47"/>
<dbReference type="OrthoDB" id="9795587at2"/>
<evidence type="ECO:0000313" key="3">
    <source>
        <dbReference type="Proteomes" id="UP000295030"/>
    </source>
</evidence>
<keyword evidence="3" id="KW-1185">Reference proteome</keyword>
<evidence type="ECO:0000259" key="1">
    <source>
        <dbReference type="Pfam" id="PF00174"/>
    </source>
</evidence>
<dbReference type="PANTHER" id="PTHR43032:SF2">
    <property type="entry name" value="BLL0505 PROTEIN"/>
    <property type="match status" value="1"/>
</dbReference>
<sequence length="263" mass="30148">MSIIRRSTSLFQPRRGPEQRILTENRALIEDIDRRKLLRGAVSLGALSMLTGCDVAEQPQVQSVLRTVSSFNDRVQAAIFDPNRLAPTYSEAQVVNPPRFNAYYEIENVKPIDISGWKLELAGLINDRRPWNIEQIYALPEQEEIIKHICVEGWDYIGQWSGPNLRHFLTLVGADLTAKYVAFHGNDDYLEVIDMPSALHPQTILATKYAREPITDPFGYPLRLRTAVKLGFKNPKWIRAIEVTNTYQEGFWEKQGFNWFSGL</sequence>
<gene>
    <name evidence="2" type="ORF">EV667_3284</name>
</gene>
<dbReference type="InterPro" id="IPR000572">
    <property type="entry name" value="OxRdtase_Mopterin-bd_dom"/>
</dbReference>
<organism evidence="2 3">
    <name type="scientific">Ancylobacter aquaticus</name>
    <dbReference type="NCBI Taxonomy" id="100"/>
    <lineage>
        <taxon>Bacteria</taxon>
        <taxon>Pseudomonadati</taxon>
        <taxon>Pseudomonadota</taxon>
        <taxon>Alphaproteobacteria</taxon>
        <taxon>Hyphomicrobiales</taxon>
        <taxon>Xanthobacteraceae</taxon>
        <taxon>Ancylobacter</taxon>
    </lineage>
</organism>
<comment type="caution">
    <text evidence="2">The sequence shown here is derived from an EMBL/GenBank/DDBJ whole genome shotgun (WGS) entry which is preliminary data.</text>
</comment>
<dbReference type="Pfam" id="PF00174">
    <property type="entry name" value="Oxidored_molyb"/>
    <property type="match status" value="1"/>
</dbReference>
<dbReference type="InterPro" id="IPR036374">
    <property type="entry name" value="OxRdtase_Mopterin-bd_sf"/>
</dbReference>
<name>A0A4R1HN47_ANCAQ</name>
<evidence type="ECO:0000313" key="2">
    <source>
        <dbReference type="EMBL" id="TCK23458.1"/>
    </source>
</evidence>
<protein>
    <submittedName>
        <fullName evidence="2">DMSO/TMAO reductase YedYZ molybdopterin-dependent catalytic subunit</fullName>
    </submittedName>
</protein>